<evidence type="ECO:0000313" key="2">
    <source>
        <dbReference type="EMBL" id="MFC4128429.1"/>
    </source>
</evidence>
<feature type="transmembrane region" description="Helical" evidence="1">
    <location>
        <begin position="154"/>
        <end position="175"/>
    </location>
</feature>
<dbReference type="RefSeq" id="WP_378554190.1">
    <property type="nucleotide sequence ID" value="NZ_JBHSBA010000015.1"/>
</dbReference>
<feature type="transmembrane region" description="Helical" evidence="1">
    <location>
        <begin position="334"/>
        <end position="354"/>
    </location>
</feature>
<gene>
    <name evidence="2" type="ORF">ACFOW8_26225</name>
</gene>
<feature type="transmembrane region" description="Helical" evidence="1">
    <location>
        <begin position="121"/>
        <end position="148"/>
    </location>
</feature>
<feature type="transmembrane region" description="Helical" evidence="1">
    <location>
        <begin position="495"/>
        <end position="515"/>
    </location>
</feature>
<keyword evidence="1" id="KW-1133">Transmembrane helix</keyword>
<keyword evidence="3" id="KW-1185">Reference proteome</keyword>
<feature type="transmembrane region" description="Helical" evidence="1">
    <location>
        <begin position="455"/>
        <end position="475"/>
    </location>
</feature>
<feature type="transmembrane region" description="Helical" evidence="1">
    <location>
        <begin position="420"/>
        <end position="443"/>
    </location>
</feature>
<organism evidence="2 3">
    <name type="scientific">Nocardia rhizosphaerae</name>
    <dbReference type="NCBI Taxonomy" id="1691571"/>
    <lineage>
        <taxon>Bacteria</taxon>
        <taxon>Bacillati</taxon>
        <taxon>Actinomycetota</taxon>
        <taxon>Actinomycetes</taxon>
        <taxon>Mycobacteriales</taxon>
        <taxon>Nocardiaceae</taxon>
        <taxon>Nocardia</taxon>
    </lineage>
</organism>
<sequence>MGTLMRFTLRRERWIAPWWLAGMGALMALQAVSSQNFYDTPAKLAQLRVTMGGNAAAVAMGGPTRLLDTIGGEVVFEIFAYLAITVALMNMFVIGRNTRADEQSGRAELVRAARVGRRAPLLAALGAALVIDAAAAVVVAAAAALSGLPGPGSVLLGVAIGGVGITFAAATAVAAQVFENPRAVYGAVTLLVAAAYVARAVGDVGPQALSWTSPIGWGQRTYPYVTDRWWPVVIFAVVTCALTVTAFLLAERRDFGAGLLRPRTGRTGASRLLTTPLGLTWRLQRASIAAWATGVLAVGVAYGSFADSIEQFLRDYPEIAAYLGGDTSEAVNSYLALTLSILALPTAAFGVTVVQRARAEELSGRAALVLTRPVSRARWLGAYLVVAMLGTALVLIAGGLGEGIAYALTAHDPGQVPRMVVSAVAYLPAVWVVVAVATAFFGLLPNLAAPAAWLYFGYVAVVTMFADAFDLPAWLAAASPLRHTALVPQTAPEPLMLAALVVASGLLAGAGLLGVRHRDIAG</sequence>
<keyword evidence="1" id="KW-0812">Transmembrane</keyword>
<dbReference type="Proteomes" id="UP001595767">
    <property type="component" value="Unassembled WGS sequence"/>
</dbReference>
<feature type="transmembrane region" description="Helical" evidence="1">
    <location>
        <begin position="74"/>
        <end position="94"/>
    </location>
</feature>
<feature type="transmembrane region" description="Helical" evidence="1">
    <location>
        <begin position="229"/>
        <end position="250"/>
    </location>
</feature>
<evidence type="ECO:0000256" key="1">
    <source>
        <dbReference type="SAM" id="Phobius"/>
    </source>
</evidence>
<dbReference type="EMBL" id="JBHSBA010000015">
    <property type="protein sequence ID" value="MFC4128429.1"/>
    <property type="molecule type" value="Genomic_DNA"/>
</dbReference>
<accession>A0ABV8LDR1</accession>
<evidence type="ECO:0000313" key="3">
    <source>
        <dbReference type="Proteomes" id="UP001595767"/>
    </source>
</evidence>
<keyword evidence="1" id="KW-0472">Membrane</keyword>
<name>A0ABV8LDR1_9NOCA</name>
<feature type="transmembrane region" description="Helical" evidence="1">
    <location>
        <begin position="380"/>
        <end position="400"/>
    </location>
</feature>
<comment type="caution">
    <text evidence="2">The sequence shown here is derived from an EMBL/GenBank/DDBJ whole genome shotgun (WGS) entry which is preliminary data.</text>
</comment>
<feature type="transmembrane region" description="Helical" evidence="1">
    <location>
        <begin position="288"/>
        <end position="305"/>
    </location>
</feature>
<proteinExistence type="predicted"/>
<feature type="transmembrane region" description="Helical" evidence="1">
    <location>
        <begin position="182"/>
        <end position="201"/>
    </location>
</feature>
<reference evidence="3" key="1">
    <citation type="journal article" date="2019" name="Int. J. Syst. Evol. Microbiol.">
        <title>The Global Catalogue of Microorganisms (GCM) 10K type strain sequencing project: providing services to taxonomists for standard genome sequencing and annotation.</title>
        <authorList>
            <consortium name="The Broad Institute Genomics Platform"/>
            <consortium name="The Broad Institute Genome Sequencing Center for Infectious Disease"/>
            <person name="Wu L."/>
            <person name="Ma J."/>
        </authorList>
    </citation>
    <scope>NUCLEOTIDE SEQUENCE [LARGE SCALE GENOMIC DNA]</scope>
    <source>
        <strain evidence="3">CGMCC 4.7204</strain>
    </source>
</reference>
<protein>
    <submittedName>
        <fullName evidence="2">ABC transporter permease</fullName>
    </submittedName>
</protein>